<dbReference type="InterPro" id="IPR015915">
    <property type="entry name" value="Kelch-typ_b-propeller"/>
</dbReference>
<dbReference type="AlphaFoldDB" id="A0A8A4ZEE7"/>
<proteinExistence type="predicted"/>
<accession>A0A8A4ZEE7</accession>
<sequence length="339" mass="35340">MDTGWSAVAEAPLSERYSATVVWVADRFLVVGGDDGPRCPPTADCAVPMGSFLRDGAAFDPVSGTWAPIADSPALVVFPSTAVIDAVLYVLTASGYAGAPSAFLAYDATADTWSTLPMPPDGPGNLVVAGDVLLSIPGSDETGPAVDSWFDPQTASWHRVPDDPLGLSFDRTLVVVDGRMFLTARDLVARPGADAPSLVRLAELDSTMESWTVLPGTEVIGSGPVSAGGRLVFPDPGGSDGGEVGNWGRAYPFGGIYEPRTGEWERLPETPGDSSWPRLVVGDLVRVGDSLLDPVTLTTTAIPDEPWDPNYPPSIAASPSALFAWGGLQDGTAGWLSTP</sequence>
<protein>
    <recommendedName>
        <fullName evidence="3">Galactose oxidase</fullName>
    </recommendedName>
</protein>
<evidence type="ECO:0000313" key="2">
    <source>
        <dbReference type="Proteomes" id="UP000663937"/>
    </source>
</evidence>
<name>A0A8A4ZEE7_9MICO</name>
<dbReference type="SUPFAM" id="SSF117281">
    <property type="entry name" value="Kelch motif"/>
    <property type="match status" value="1"/>
</dbReference>
<gene>
    <name evidence="1" type="ORF">J4E96_04965</name>
</gene>
<organism evidence="1 2">
    <name type="scientific">Pengzhenrongella sicca</name>
    <dbReference type="NCBI Taxonomy" id="2819238"/>
    <lineage>
        <taxon>Bacteria</taxon>
        <taxon>Bacillati</taxon>
        <taxon>Actinomycetota</taxon>
        <taxon>Actinomycetes</taxon>
        <taxon>Micrococcales</taxon>
        <taxon>Pengzhenrongella</taxon>
    </lineage>
</organism>
<evidence type="ECO:0000313" key="1">
    <source>
        <dbReference type="EMBL" id="QTE30352.1"/>
    </source>
</evidence>
<reference evidence="1" key="1">
    <citation type="submission" date="2021-03" db="EMBL/GenBank/DDBJ databases">
        <title>Pengzhenrongella sicca gen. nov., sp. nov., a new member of suborder Micrococcineae isolated from High-Arctic tundra soil.</title>
        <authorList>
            <person name="Peng F."/>
        </authorList>
    </citation>
    <scope>NUCLEOTIDE SEQUENCE</scope>
    <source>
        <strain evidence="1">LRZ-2</strain>
    </source>
</reference>
<dbReference type="Proteomes" id="UP000663937">
    <property type="component" value="Chromosome"/>
</dbReference>
<dbReference type="Gene3D" id="2.120.10.80">
    <property type="entry name" value="Kelch-type beta propeller"/>
    <property type="match status" value="1"/>
</dbReference>
<evidence type="ECO:0008006" key="3">
    <source>
        <dbReference type="Google" id="ProtNLM"/>
    </source>
</evidence>
<dbReference type="RefSeq" id="WP_227424679.1">
    <property type="nucleotide sequence ID" value="NZ_CP071868.1"/>
</dbReference>
<dbReference type="KEGG" id="psic:J4E96_04965"/>
<dbReference type="EMBL" id="CP071868">
    <property type="protein sequence ID" value="QTE30352.1"/>
    <property type="molecule type" value="Genomic_DNA"/>
</dbReference>
<keyword evidence="2" id="KW-1185">Reference proteome</keyword>